<evidence type="ECO:0000313" key="3">
    <source>
        <dbReference type="Proteomes" id="UP000315677"/>
    </source>
</evidence>
<dbReference type="AlphaFoldDB" id="A0A543D0K6"/>
<keyword evidence="3" id="KW-1185">Reference proteome</keyword>
<keyword evidence="2" id="KW-0413">Isomerase</keyword>
<dbReference type="InterPro" id="IPR013022">
    <property type="entry name" value="Xyl_isomerase-like_TIM-brl"/>
</dbReference>
<dbReference type="Proteomes" id="UP000315677">
    <property type="component" value="Unassembled WGS sequence"/>
</dbReference>
<proteinExistence type="predicted"/>
<feature type="domain" description="Xylose isomerase-like TIM barrel" evidence="1">
    <location>
        <begin position="71"/>
        <end position="252"/>
    </location>
</feature>
<dbReference type="Pfam" id="PF01261">
    <property type="entry name" value="AP_endonuc_2"/>
    <property type="match status" value="1"/>
</dbReference>
<dbReference type="SUPFAM" id="SSF51658">
    <property type="entry name" value="Xylose isomerase-like"/>
    <property type="match status" value="1"/>
</dbReference>
<dbReference type="OrthoDB" id="9801426at2"/>
<accession>A0A543D0K6</accession>
<dbReference type="RefSeq" id="WP_142062340.1">
    <property type="nucleotide sequence ID" value="NZ_VFPA01000006.1"/>
</dbReference>
<sequence length="253" mass="27353">MTSIGVIAPSGRTETAFGAGVDYVEPSIVGNVAVADGDGWRLAPEYEGRRHPSFAILFPGDVRVADPGFPRERVSAYVDAVLPLVASVAEPGAKIVFGSGRSRTVPDGADRAAAEERFADVLRETRDRAAGLGLQIMLEPLHQGETNLVNSIREAVAFLDGHGVTGVPVVADLFHIELEHEPFTVLHDHADRIGHAHIADAGRRYLGSGDWPWREFVRELHTVGYDGSISLECIWGEDFGAEVRASVERLRAL</sequence>
<name>A0A543D0K6_9PSEU</name>
<dbReference type="EMBL" id="VFPA01000006">
    <property type="protein sequence ID" value="TQM02857.1"/>
    <property type="molecule type" value="Genomic_DNA"/>
</dbReference>
<comment type="caution">
    <text evidence="2">The sequence shown here is derived from an EMBL/GenBank/DDBJ whole genome shotgun (WGS) entry which is preliminary data.</text>
</comment>
<evidence type="ECO:0000259" key="1">
    <source>
        <dbReference type="Pfam" id="PF01261"/>
    </source>
</evidence>
<dbReference type="GO" id="GO:0016853">
    <property type="term" value="F:isomerase activity"/>
    <property type="evidence" value="ECO:0007669"/>
    <property type="project" value="UniProtKB-KW"/>
</dbReference>
<evidence type="ECO:0000313" key="2">
    <source>
        <dbReference type="EMBL" id="TQM02857.1"/>
    </source>
</evidence>
<organism evidence="2 3">
    <name type="scientific">Pseudonocardia kunmingensis</name>
    <dbReference type="NCBI Taxonomy" id="630975"/>
    <lineage>
        <taxon>Bacteria</taxon>
        <taxon>Bacillati</taxon>
        <taxon>Actinomycetota</taxon>
        <taxon>Actinomycetes</taxon>
        <taxon>Pseudonocardiales</taxon>
        <taxon>Pseudonocardiaceae</taxon>
        <taxon>Pseudonocardia</taxon>
    </lineage>
</organism>
<reference evidence="2 3" key="1">
    <citation type="submission" date="2019-06" db="EMBL/GenBank/DDBJ databases">
        <title>Sequencing the genomes of 1000 actinobacteria strains.</title>
        <authorList>
            <person name="Klenk H.-P."/>
        </authorList>
    </citation>
    <scope>NUCLEOTIDE SEQUENCE [LARGE SCALE GENOMIC DNA]</scope>
    <source>
        <strain evidence="2 3">DSM 45301</strain>
    </source>
</reference>
<gene>
    <name evidence="2" type="ORF">FB558_7500</name>
</gene>
<dbReference type="Gene3D" id="3.20.20.150">
    <property type="entry name" value="Divalent-metal-dependent TIM barrel enzymes"/>
    <property type="match status" value="1"/>
</dbReference>
<dbReference type="PANTHER" id="PTHR12110">
    <property type="entry name" value="HYDROXYPYRUVATE ISOMERASE"/>
    <property type="match status" value="1"/>
</dbReference>
<protein>
    <submittedName>
        <fullName evidence="2">Sugar phosphate isomerase/epimerase</fullName>
    </submittedName>
</protein>
<dbReference type="InterPro" id="IPR036237">
    <property type="entry name" value="Xyl_isomerase-like_sf"/>
</dbReference>
<dbReference type="InterPro" id="IPR050312">
    <property type="entry name" value="IolE/XylAMocC-like"/>
</dbReference>